<comment type="caution">
    <text evidence="1">The sequence shown here is derived from an EMBL/GenBank/DDBJ whole genome shotgun (WGS) entry which is preliminary data.</text>
</comment>
<protein>
    <submittedName>
        <fullName evidence="1">Uncharacterized protein</fullName>
    </submittedName>
</protein>
<accession>A0ACC0CI80</accession>
<proteinExistence type="predicted"/>
<dbReference type="EMBL" id="MU394484">
    <property type="protein sequence ID" value="KAI6080130.1"/>
    <property type="molecule type" value="Genomic_DNA"/>
</dbReference>
<keyword evidence="2" id="KW-1185">Reference proteome</keyword>
<evidence type="ECO:0000313" key="1">
    <source>
        <dbReference type="EMBL" id="KAI6080130.1"/>
    </source>
</evidence>
<organism evidence="1 2">
    <name type="scientific">Hypoxylon rubiginosum</name>
    <dbReference type="NCBI Taxonomy" id="110542"/>
    <lineage>
        <taxon>Eukaryota</taxon>
        <taxon>Fungi</taxon>
        <taxon>Dikarya</taxon>
        <taxon>Ascomycota</taxon>
        <taxon>Pezizomycotina</taxon>
        <taxon>Sordariomycetes</taxon>
        <taxon>Xylariomycetidae</taxon>
        <taxon>Xylariales</taxon>
        <taxon>Hypoxylaceae</taxon>
        <taxon>Hypoxylon</taxon>
    </lineage>
</organism>
<gene>
    <name evidence="1" type="ORF">F4821DRAFT_252239</name>
</gene>
<name>A0ACC0CI80_9PEZI</name>
<dbReference type="Proteomes" id="UP001497680">
    <property type="component" value="Unassembled WGS sequence"/>
</dbReference>
<sequence length="593" mass="67894">MMEPSHLPTELFTSVVDYITEGRNDSKTLCHLSLVSRQWHDALSTRVYSRWVYDGEHHSISSLWKFLRSTLCNKRIADSVHELNIRNWTFGLVHEHGRLILLEDDLKLIRSAIHATGLQRIEPSVLEALQKADPRPLMALLLGSLRNVHTLYAQLPEKDIFLLEVLWKATESRRDRPPDNGAPLHNLREAHLASAWNFREDTHARDKYKMELNHMWPVFQLPNIQRLSIFDFEPRGASVIFGARSATSSITDLTLVHHCDSILKSMDTLALLSLPKTLTSLSLYMNDSYNDGFIDKPHQLSNADLWIGIRQHKDSIEHLDIYRDTTGFSPPNHSPNMSHFGSMQEFERLERLSIQPEVLLGGCCGDDVAPFQMRDTLPSSLKSLIFYGDEGLALNKTIGRQVRDVVTNTDFRRLRHVALEITFDYIGCYTNPADPPHVAVEQICQEMGVNYETIRALSCAKGGLGRRYYSYVKGKRLENVDKLETIRYALSQYLYKLRDPDYQGREDADPPQISLDDLDTYELPWDELTKKASYSDYSDDVDPIFTDEYWEGFDSDTEEHDSATDSQNLDSQTRLEDSARGAGEHDSDSDGVW</sequence>
<reference evidence="1 2" key="1">
    <citation type="journal article" date="2022" name="New Phytol.">
        <title>Ecological generalism drives hyperdiversity of secondary metabolite gene clusters in xylarialean endophytes.</title>
        <authorList>
            <person name="Franco M.E.E."/>
            <person name="Wisecaver J.H."/>
            <person name="Arnold A.E."/>
            <person name="Ju Y.M."/>
            <person name="Slot J.C."/>
            <person name="Ahrendt S."/>
            <person name="Moore L.P."/>
            <person name="Eastman K.E."/>
            <person name="Scott K."/>
            <person name="Konkel Z."/>
            <person name="Mondo S.J."/>
            <person name="Kuo A."/>
            <person name="Hayes R.D."/>
            <person name="Haridas S."/>
            <person name="Andreopoulos B."/>
            <person name="Riley R."/>
            <person name="LaButti K."/>
            <person name="Pangilinan J."/>
            <person name="Lipzen A."/>
            <person name="Amirebrahimi M."/>
            <person name="Yan J."/>
            <person name="Adam C."/>
            <person name="Keymanesh K."/>
            <person name="Ng V."/>
            <person name="Louie K."/>
            <person name="Northen T."/>
            <person name="Drula E."/>
            <person name="Henrissat B."/>
            <person name="Hsieh H.M."/>
            <person name="Youens-Clark K."/>
            <person name="Lutzoni F."/>
            <person name="Miadlikowska J."/>
            <person name="Eastwood D.C."/>
            <person name="Hamelin R.C."/>
            <person name="Grigoriev I.V."/>
            <person name="U'Ren J.M."/>
        </authorList>
    </citation>
    <scope>NUCLEOTIDE SEQUENCE [LARGE SCALE GENOMIC DNA]</scope>
    <source>
        <strain evidence="1 2">ER1909</strain>
    </source>
</reference>
<evidence type="ECO:0000313" key="2">
    <source>
        <dbReference type="Proteomes" id="UP001497680"/>
    </source>
</evidence>